<name>A0AAV2IX30_KNICA</name>
<dbReference type="AlphaFoldDB" id="A0AAV2IX30"/>
<sequence>MPSVQRWWAASIPETPVASKDLAQLLRTDYLLTAYGETRQNDEIVKTLWSRVPVITKTILDNSTGTKLKR</sequence>
<evidence type="ECO:0000313" key="1">
    <source>
        <dbReference type="EMBL" id="CAL1568227.1"/>
    </source>
</evidence>
<gene>
    <name evidence="1" type="ORF">KC01_LOCUS891</name>
</gene>
<reference evidence="1 2" key="1">
    <citation type="submission" date="2024-04" db="EMBL/GenBank/DDBJ databases">
        <authorList>
            <person name="Waldvogel A.-M."/>
            <person name="Schoenle A."/>
        </authorList>
    </citation>
    <scope>NUCLEOTIDE SEQUENCE [LARGE SCALE GENOMIC DNA]</scope>
</reference>
<keyword evidence="2" id="KW-1185">Reference proteome</keyword>
<protein>
    <submittedName>
        <fullName evidence="1">Uncharacterized protein</fullName>
    </submittedName>
</protein>
<accession>A0AAV2IX30</accession>
<dbReference type="Proteomes" id="UP001497482">
    <property type="component" value="Chromosome 1"/>
</dbReference>
<proteinExistence type="predicted"/>
<organism evidence="1 2">
    <name type="scientific">Knipowitschia caucasica</name>
    <name type="common">Caucasian dwarf goby</name>
    <name type="synonym">Pomatoschistus caucasicus</name>
    <dbReference type="NCBI Taxonomy" id="637954"/>
    <lineage>
        <taxon>Eukaryota</taxon>
        <taxon>Metazoa</taxon>
        <taxon>Chordata</taxon>
        <taxon>Craniata</taxon>
        <taxon>Vertebrata</taxon>
        <taxon>Euteleostomi</taxon>
        <taxon>Actinopterygii</taxon>
        <taxon>Neopterygii</taxon>
        <taxon>Teleostei</taxon>
        <taxon>Neoteleostei</taxon>
        <taxon>Acanthomorphata</taxon>
        <taxon>Gobiaria</taxon>
        <taxon>Gobiiformes</taxon>
        <taxon>Gobioidei</taxon>
        <taxon>Gobiidae</taxon>
        <taxon>Gobiinae</taxon>
        <taxon>Knipowitschia</taxon>
    </lineage>
</organism>
<evidence type="ECO:0000313" key="2">
    <source>
        <dbReference type="Proteomes" id="UP001497482"/>
    </source>
</evidence>
<dbReference type="EMBL" id="OZ035823">
    <property type="protein sequence ID" value="CAL1568227.1"/>
    <property type="molecule type" value="Genomic_DNA"/>
</dbReference>